<dbReference type="AlphaFoldDB" id="F0WTV8"/>
<evidence type="ECO:0000313" key="2">
    <source>
        <dbReference type="EMBL" id="CCA26866.1"/>
    </source>
</evidence>
<dbReference type="EMBL" id="FR824304">
    <property type="protein sequence ID" value="CCA24802.1"/>
    <property type="molecule type" value="Genomic_DNA"/>
</dbReference>
<evidence type="ECO:0000313" key="1">
    <source>
        <dbReference type="EMBL" id="CCA24802.1"/>
    </source>
</evidence>
<dbReference type="EMBL" id="FR824467">
    <property type="protein sequence ID" value="CCA26866.1"/>
    <property type="molecule type" value="Genomic_DNA"/>
</dbReference>
<gene>
    <name evidence="1" type="primary">AlNc14C259G9783</name>
    <name evidence="2" type="synonym">AlNc14C424G11548</name>
    <name evidence="1" type="ORF">ALNC14_109460</name>
    <name evidence="2" type="ORF">ALNC14_130100</name>
</gene>
<dbReference type="HOGENOM" id="CLU_1910535_0_0_1"/>
<sequence length="133" mass="15463">MATKASPQESPRLDSVGRHVQQYSMNEETVFKKLNVLDVIETTKDLRDTIMLLSEHNRRHLQAEVDTYLLLKKAQRKLRNATQANKGGHRKIRYKVTVTLLRYDLENVIVRFVNEFRKEVVPVSAAMLMIQAK</sequence>
<name>F0WTV8_9STRA</name>
<proteinExistence type="predicted"/>
<reference evidence="1" key="1">
    <citation type="journal article" date="2011" name="PLoS Biol.">
        <title>Gene gain and loss during evolution of obligate parasitism in the white rust pathogen of Arabidopsis thaliana.</title>
        <authorList>
            <person name="Kemen E."/>
            <person name="Gardiner A."/>
            <person name="Schultz-Larsen T."/>
            <person name="Kemen A.C."/>
            <person name="Balmuth A.L."/>
            <person name="Robert-Seilaniantz A."/>
            <person name="Bailey K."/>
            <person name="Holub E."/>
            <person name="Studholme D.J."/>
            <person name="Maclean D."/>
            <person name="Jones J.D."/>
        </authorList>
    </citation>
    <scope>NUCLEOTIDE SEQUENCE</scope>
</reference>
<organism evidence="1">
    <name type="scientific">Albugo laibachii Nc14</name>
    <dbReference type="NCBI Taxonomy" id="890382"/>
    <lineage>
        <taxon>Eukaryota</taxon>
        <taxon>Sar</taxon>
        <taxon>Stramenopiles</taxon>
        <taxon>Oomycota</taxon>
        <taxon>Peronosporomycetes</taxon>
        <taxon>Albuginales</taxon>
        <taxon>Albuginaceae</taxon>
        <taxon>Albugo</taxon>
    </lineage>
</organism>
<reference evidence="1" key="2">
    <citation type="submission" date="2011-02" db="EMBL/GenBank/DDBJ databases">
        <authorList>
            <person name="MacLean D."/>
        </authorList>
    </citation>
    <scope>NUCLEOTIDE SEQUENCE</scope>
</reference>
<protein>
    <submittedName>
        <fullName evidence="1">AlNc14C259G9783 protein</fullName>
    </submittedName>
    <submittedName>
        <fullName evidence="2">AlNc14C424G11548 protein</fullName>
    </submittedName>
</protein>
<accession>F0WTV8</accession>